<feature type="non-terminal residue" evidence="2">
    <location>
        <position position="1"/>
    </location>
</feature>
<dbReference type="EMBL" id="AZIM01001768">
    <property type="protein sequence ID" value="ETE65813.1"/>
    <property type="molecule type" value="Genomic_DNA"/>
</dbReference>
<comment type="caution">
    <text evidence="2">The sequence shown here is derived from an EMBL/GenBank/DDBJ whole genome shotgun (WGS) entry which is preliminary data.</text>
</comment>
<keyword evidence="3" id="KW-1185">Reference proteome</keyword>
<accession>V8NVV4</accession>
<dbReference type="Proteomes" id="UP000018936">
    <property type="component" value="Unassembled WGS sequence"/>
</dbReference>
<feature type="compositionally biased region" description="Low complexity" evidence="1">
    <location>
        <begin position="8"/>
        <end position="23"/>
    </location>
</feature>
<proteinExistence type="predicted"/>
<evidence type="ECO:0000313" key="2">
    <source>
        <dbReference type="EMBL" id="ETE65813.1"/>
    </source>
</evidence>
<dbReference type="AlphaFoldDB" id="V8NVV4"/>
<evidence type="ECO:0000313" key="3">
    <source>
        <dbReference type="Proteomes" id="UP000018936"/>
    </source>
</evidence>
<feature type="region of interest" description="Disordered" evidence="1">
    <location>
        <begin position="1"/>
        <end position="25"/>
    </location>
</feature>
<sequence length="363" mass="39725">MLTTRKPSASVAGASAGGAASAATCPAGNGFASLPPFLPGSPGALLPSQGRSGRVRGGVRERARIWVKERSPPSRTEAPLAKAGSLTFNPRFKISRRELASLGKRAGENRFLHWFCVEMRSRVLALRRKRQGSGPARLDDYCKTPPFAARLDFPFTLLNAGAGLTRERLPPLWKHLMCPVPPLRCLPILRWQPEEQEGKGQLRAPRRFQLVSFASLRREQGRRRKDFPDGCWDRTAVPDRFAAAEVQQRSPHGETCGSREGGLENHMACEENSALLLGSKSYAGPLSPLPSPAFAIPPQLLLLSRALIAINVLVGSVNELGKAKPAGYGEDLLIIPGMSQQVLVLFPVWFQQVFGLRRRKGNF</sequence>
<evidence type="ECO:0000256" key="1">
    <source>
        <dbReference type="SAM" id="MobiDB-lite"/>
    </source>
</evidence>
<organism evidence="2 3">
    <name type="scientific">Ophiophagus hannah</name>
    <name type="common">King cobra</name>
    <name type="synonym">Naja hannah</name>
    <dbReference type="NCBI Taxonomy" id="8665"/>
    <lineage>
        <taxon>Eukaryota</taxon>
        <taxon>Metazoa</taxon>
        <taxon>Chordata</taxon>
        <taxon>Craniata</taxon>
        <taxon>Vertebrata</taxon>
        <taxon>Euteleostomi</taxon>
        <taxon>Lepidosauria</taxon>
        <taxon>Squamata</taxon>
        <taxon>Bifurcata</taxon>
        <taxon>Unidentata</taxon>
        <taxon>Episquamata</taxon>
        <taxon>Toxicofera</taxon>
        <taxon>Serpentes</taxon>
        <taxon>Colubroidea</taxon>
        <taxon>Elapidae</taxon>
        <taxon>Elapinae</taxon>
        <taxon>Ophiophagus</taxon>
    </lineage>
</organism>
<gene>
    <name evidence="2" type="ORF">L345_08415</name>
</gene>
<reference evidence="2 3" key="1">
    <citation type="journal article" date="2013" name="Proc. Natl. Acad. Sci. U.S.A.">
        <title>The king cobra genome reveals dynamic gene evolution and adaptation in the snake venom system.</title>
        <authorList>
            <person name="Vonk F.J."/>
            <person name="Casewell N.R."/>
            <person name="Henkel C.V."/>
            <person name="Heimberg A.M."/>
            <person name="Jansen H.J."/>
            <person name="McCleary R.J."/>
            <person name="Kerkkamp H.M."/>
            <person name="Vos R.A."/>
            <person name="Guerreiro I."/>
            <person name="Calvete J.J."/>
            <person name="Wuster W."/>
            <person name="Woods A.E."/>
            <person name="Logan J.M."/>
            <person name="Harrison R.A."/>
            <person name="Castoe T.A."/>
            <person name="de Koning A.P."/>
            <person name="Pollock D.D."/>
            <person name="Yandell M."/>
            <person name="Calderon D."/>
            <person name="Renjifo C."/>
            <person name="Currier R.B."/>
            <person name="Salgado D."/>
            <person name="Pla D."/>
            <person name="Sanz L."/>
            <person name="Hyder A.S."/>
            <person name="Ribeiro J.M."/>
            <person name="Arntzen J.W."/>
            <person name="van den Thillart G.E."/>
            <person name="Boetzer M."/>
            <person name="Pirovano W."/>
            <person name="Dirks R.P."/>
            <person name="Spaink H.P."/>
            <person name="Duboule D."/>
            <person name="McGlinn E."/>
            <person name="Kini R.M."/>
            <person name="Richardson M.K."/>
        </authorList>
    </citation>
    <scope>NUCLEOTIDE SEQUENCE</scope>
    <source>
        <tissue evidence="2">Blood</tissue>
    </source>
</reference>
<protein>
    <submittedName>
        <fullName evidence="2">Uncharacterized protein</fullName>
    </submittedName>
</protein>
<name>V8NVV4_OPHHA</name>